<dbReference type="EMBL" id="CM001403">
    <property type="protein sequence ID" value="EHQ26106.1"/>
    <property type="molecule type" value="Genomic_DNA"/>
</dbReference>
<proteinExistence type="predicted"/>
<dbReference type="SUPFAM" id="SSF56601">
    <property type="entry name" value="beta-lactamase/transpeptidase-like"/>
    <property type="match status" value="1"/>
</dbReference>
<dbReference type="eggNOG" id="COG1680">
    <property type="taxonomic scope" value="Bacteria"/>
</dbReference>
<dbReference type="InterPro" id="IPR001466">
    <property type="entry name" value="Beta-lactam-related"/>
</dbReference>
<feature type="domain" description="Beta-lactamase-related" evidence="1">
    <location>
        <begin position="42"/>
        <end position="134"/>
    </location>
</feature>
<gene>
    <name evidence="2" type="ORF">Mucpa_1963</name>
</gene>
<dbReference type="OrthoDB" id="1357763at2"/>
<dbReference type="Gene3D" id="3.40.710.10">
    <property type="entry name" value="DD-peptidase/beta-lactamase superfamily"/>
    <property type="match status" value="1"/>
</dbReference>
<name>H1YD49_9SPHI</name>
<dbReference type="PANTHER" id="PTHR43283:SF18">
    <property type="match status" value="1"/>
</dbReference>
<protein>
    <submittedName>
        <fullName evidence="2">Beta-lactamase</fullName>
    </submittedName>
</protein>
<dbReference type="HOGENOM" id="CLU_1530853_0_0_10"/>
<reference evidence="2" key="1">
    <citation type="submission" date="2011-09" db="EMBL/GenBank/DDBJ databases">
        <title>The permanent draft genome of Mucilaginibacter paludis DSM 18603.</title>
        <authorList>
            <consortium name="US DOE Joint Genome Institute (JGI-PGF)"/>
            <person name="Lucas S."/>
            <person name="Han J."/>
            <person name="Lapidus A."/>
            <person name="Bruce D."/>
            <person name="Goodwin L."/>
            <person name="Pitluck S."/>
            <person name="Peters L."/>
            <person name="Kyrpides N."/>
            <person name="Mavromatis K."/>
            <person name="Ivanova N."/>
            <person name="Mikhailova N."/>
            <person name="Held B."/>
            <person name="Detter J.C."/>
            <person name="Tapia R."/>
            <person name="Han C."/>
            <person name="Land M."/>
            <person name="Hauser L."/>
            <person name="Markowitz V."/>
            <person name="Cheng J.-F."/>
            <person name="Hugenholtz P."/>
            <person name="Woyke T."/>
            <person name="Wu D."/>
            <person name="Tindall B."/>
            <person name="Brambilla E."/>
            <person name="Klenk H.-P."/>
            <person name="Eisen J.A."/>
        </authorList>
    </citation>
    <scope>NUCLEOTIDE SEQUENCE [LARGE SCALE GENOMIC DNA]</scope>
    <source>
        <strain evidence="2">DSM 18603</strain>
    </source>
</reference>
<organism evidence="2 3">
    <name type="scientific">Mucilaginibacter paludis DSM 18603</name>
    <dbReference type="NCBI Taxonomy" id="714943"/>
    <lineage>
        <taxon>Bacteria</taxon>
        <taxon>Pseudomonadati</taxon>
        <taxon>Bacteroidota</taxon>
        <taxon>Sphingobacteriia</taxon>
        <taxon>Sphingobacteriales</taxon>
        <taxon>Sphingobacteriaceae</taxon>
        <taxon>Mucilaginibacter</taxon>
    </lineage>
</organism>
<dbReference type="STRING" id="714943.Mucpa_1963"/>
<evidence type="ECO:0000259" key="1">
    <source>
        <dbReference type="Pfam" id="PF00144"/>
    </source>
</evidence>
<dbReference type="AlphaFoldDB" id="H1YD49"/>
<evidence type="ECO:0000313" key="2">
    <source>
        <dbReference type="EMBL" id="EHQ26106.1"/>
    </source>
</evidence>
<dbReference type="InterPro" id="IPR050789">
    <property type="entry name" value="Diverse_Enzym_Activities"/>
</dbReference>
<dbReference type="Pfam" id="PF00144">
    <property type="entry name" value="Beta-lactamase"/>
    <property type="match status" value="1"/>
</dbReference>
<accession>H1YD49</accession>
<dbReference type="PANTHER" id="PTHR43283">
    <property type="entry name" value="BETA-LACTAMASE-RELATED"/>
    <property type="match status" value="1"/>
</dbReference>
<dbReference type="RefSeq" id="WP_008506078.1">
    <property type="nucleotide sequence ID" value="NZ_CM001403.1"/>
</dbReference>
<dbReference type="Proteomes" id="UP000002774">
    <property type="component" value="Chromosome"/>
</dbReference>
<evidence type="ECO:0000313" key="3">
    <source>
        <dbReference type="Proteomes" id="UP000002774"/>
    </source>
</evidence>
<sequence>MHHPLKKTSILLLTALMLFCVKLPAQVRSLSGHSLDNAALSTYIKKQMDSLKIPGAAVCIINHKQVVYQHVFGYANLEQKRPVDAHTLFEAASMTKPLFAYYVNLLAQTGEISLDKPLYQYLPLPDLDYDPRYQKNAASSLLATSNDYAPFLSAVLSNHGHELNKKIEALVINGQ</sequence>
<keyword evidence="3" id="KW-1185">Reference proteome</keyword>
<dbReference type="InterPro" id="IPR012338">
    <property type="entry name" value="Beta-lactam/transpept-like"/>
</dbReference>